<evidence type="ECO:0000256" key="1">
    <source>
        <dbReference type="SAM" id="Phobius"/>
    </source>
</evidence>
<evidence type="ECO:0000259" key="2">
    <source>
        <dbReference type="Pfam" id="PF06181"/>
    </source>
</evidence>
<sequence>MSELSYSGWETFFRWVHFVAGITWVGLLYFFNLVNVPYTKSTKPEERPAHIPKLMPLALAWFRYAALVTVAVGIIMIYLKYWSAGDIVSSNSAKTILVGGILGIIMMLNVWIFIWPNQNKIIQATVKGEKPDPSWGKQALLVSRINFTLSYPMLLFMGAASHYPMDWGMILITGIIAAIIGAGIVLFVQR</sequence>
<feature type="domain" description="Urate oxidase N-terminal" evidence="2">
    <location>
        <begin position="90"/>
        <end position="185"/>
    </location>
</feature>
<keyword evidence="1" id="KW-0472">Membrane</keyword>
<feature type="transmembrane region" description="Helical" evidence="1">
    <location>
        <begin position="54"/>
        <end position="76"/>
    </location>
</feature>
<comment type="caution">
    <text evidence="3">The sequence shown here is derived from an EMBL/GenBank/DDBJ whole genome shotgun (WGS) entry which is preliminary data.</text>
</comment>
<feature type="transmembrane region" description="Helical" evidence="1">
    <location>
        <begin position="167"/>
        <end position="188"/>
    </location>
</feature>
<reference evidence="3" key="1">
    <citation type="journal article" date="2020" name="mSystems">
        <title>Genome- and Community-Level Interaction Insights into Carbon Utilization and Element Cycling Functions of Hydrothermarchaeota in Hydrothermal Sediment.</title>
        <authorList>
            <person name="Zhou Z."/>
            <person name="Liu Y."/>
            <person name="Xu W."/>
            <person name="Pan J."/>
            <person name="Luo Z.H."/>
            <person name="Li M."/>
        </authorList>
    </citation>
    <scope>NUCLEOTIDE SEQUENCE [LARGE SCALE GENOMIC DNA]</scope>
    <source>
        <strain evidence="3">SpSt-132</strain>
    </source>
</reference>
<keyword evidence="1" id="KW-0812">Transmembrane</keyword>
<protein>
    <recommendedName>
        <fullName evidence="2">Urate oxidase N-terminal domain-containing protein</fullName>
    </recommendedName>
</protein>
<dbReference type="Pfam" id="PF06181">
    <property type="entry name" value="Urate_ox_N"/>
    <property type="match status" value="1"/>
</dbReference>
<evidence type="ECO:0000313" key="3">
    <source>
        <dbReference type="EMBL" id="HEW45665.1"/>
    </source>
</evidence>
<dbReference type="AlphaFoldDB" id="A0A7C2ZJZ2"/>
<organism evidence="3">
    <name type="scientific">Hydrogenobacter sp</name>
    <dbReference type="NCBI Taxonomy" id="2152829"/>
    <lineage>
        <taxon>Bacteria</taxon>
        <taxon>Pseudomonadati</taxon>
        <taxon>Aquificota</taxon>
        <taxon>Aquificia</taxon>
        <taxon>Aquificales</taxon>
        <taxon>Aquificaceae</taxon>
        <taxon>Hydrogenobacter</taxon>
    </lineage>
</organism>
<feature type="transmembrane region" description="Helical" evidence="1">
    <location>
        <begin position="12"/>
        <end position="34"/>
    </location>
</feature>
<name>A0A7C2ZJZ2_9AQUI</name>
<accession>A0A7C2ZJZ2</accession>
<dbReference type="EMBL" id="DSFP01000031">
    <property type="protein sequence ID" value="HEW45665.1"/>
    <property type="molecule type" value="Genomic_DNA"/>
</dbReference>
<gene>
    <name evidence="3" type="ORF">ENO47_03210</name>
</gene>
<feature type="transmembrane region" description="Helical" evidence="1">
    <location>
        <begin position="139"/>
        <end position="161"/>
    </location>
</feature>
<proteinExistence type="predicted"/>
<feature type="transmembrane region" description="Helical" evidence="1">
    <location>
        <begin position="96"/>
        <end position="118"/>
    </location>
</feature>
<keyword evidence="1" id="KW-1133">Transmembrane helix</keyword>
<dbReference type="InterPro" id="IPR010389">
    <property type="entry name" value="Urate_ox_N"/>
</dbReference>